<dbReference type="Pfam" id="PF00313">
    <property type="entry name" value="CSD"/>
    <property type="match status" value="1"/>
</dbReference>
<feature type="domain" description="CSD" evidence="2">
    <location>
        <begin position="2"/>
        <end position="66"/>
    </location>
</feature>
<evidence type="ECO:0000256" key="1">
    <source>
        <dbReference type="SAM" id="MobiDB-lite"/>
    </source>
</evidence>
<dbReference type="CDD" id="cd04458">
    <property type="entry name" value="CSP_CDS"/>
    <property type="match status" value="1"/>
</dbReference>
<dbReference type="PRINTS" id="PR00050">
    <property type="entry name" value="COLDSHOCK"/>
</dbReference>
<proteinExistence type="predicted"/>
<dbReference type="PANTHER" id="PTHR46565:SF16">
    <property type="entry name" value="SHOCK PROTEIN, PUTATIVE-RELATED"/>
    <property type="match status" value="1"/>
</dbReference>
<accession>A0A1M4E9V0</accession>
<evidence type="ECO:0000313" key="3">
    <source>
        <dbReference type="EMBL" id="SBO95681.1"/>
    </source>
</evidence>
<dbReference type="EMBL" id="LT559118">
    <property type="protein sequence ID" value="SBO95681.1"/>
    <property type="molecule type" value="Genomic_DNA"/>
</dbReference>
<dbReference type="SMART" id="SM00357">
    <property type="entry name" value="CSP"/>
    <property type="match status" value="1"/>
</dbReference>
<dbReference type="InterPro" id="IPR002059">
    <property type="entry name" value="CSP_DNA-bd"/>
</dbReference>
<feature type="region of interest" description="Disordered" evidence="1">
    <location>
        <begin position="71"/>
        <end position="102"/>
    </location>
</feature>
<dbReference type="RefSeq" id="WP_225275039.1">
    <property type="nucleotide sequence ID" value="NZ_CP084058.1"/>
</dbReference>
<dbReference type="InterPro" id="IPR012340">
    <property type="entry name" value="NA-bd_OB-fold"/>
</dbReference>
<dbReference type="InterPro" id="IPR011129">
    <property type="entry name" value="CSD"/>
</dbReference>
<sequence length="153" mass="16883">MARTGKVLRFDDVRGYGFIVPDNGGEDVFVHANDLIDDKRLLTPGTPVEFEVIQSDRGLKAFAVRIREVERPSAAEGLPPSNGHVEPVSPSGHQSRHELDDDDGLCEVLSAEEFGQELTELLIEEAPELTGAQIKSLRRSLLIFAKKYGWVEG</sequence>
<keyword evidence="3" id="KW-0238">DNA-binding</keyword>
<dbReference type="GO" id="GO:0003677">
    <property type="term" value="F:DNA binding"/>
    <property type="evidence" value="ECO:0007669"/>
    <property type="project" value="UniProtKB-KW"/>
</dbReference>
<dbReference type="PANTHER" id="PTHR46565">
    <property type="entry name" value="COLD SHOCK DOMAIN PROTEIN 2"/>
    <property type="match status" value="1"/>
</dbReference>
<dbReference type="AlphaFoldDB" id="A0A1M4E9V0"/>
<reference evidence="3" key="1">
    <citation type="submission" date="2016-04" db="EMBL/GenBank/DDBJ databases">
        <authorList>
            <person name="Evans L.H."/>
            <person name="Alamgir A."/>
            <person name="Owens N."/>
            <person name="Weber N.D."/>
            <person name="Virtaneva K."/>
            <person name="Barbian K."/>
            <person name="Babar A."/>
            <person name="Rosenke K."/>
        </authorList>
    </citation>
    <scope>NUCLEOTIDE SEQUENCE</scope>
    <source>
        <strain evidence="3">Nono1</strain>
    </source>
</reference>
<name>A0A1M4E9V0_9ACTN</name>
<dbReference type="SUPFAM" id="SSF50249">
    <property type="entry name" value="Nucleic acid-binding proteins"/>
    <property type="match status" value="1"/>
</dbReference>
<evidence type="ECO:0000259" key="2">
    <source>
        <dbReference type="PROSITE" id="PS51857"/>
    </source>
</evidence>
<organism evidence="3">
    <name type="scientific">Nonomuraea gerenzanensis</name>
    <dbReference type="NCBI Taxonomy" id="93944"/>
    <lineage>
        <taxon>Bacteria</taxon>
        <taxon>Bacillati</taxon>
        <taxon>Actinomycetota</taxon>
        <taxon>Actinomycetes</taxon>
        <taxon>Streptosporangiales</taxon>
        <taxon>Streptosporangiaceae</taxon>
        <taxon>Nonomuraea</taxon>
    </lineage>
</organism>
<dbReference type="PROSITE" id="PS51857">
    <property type="entry name" value="CSD_2"/>
    <property type="match status" value="1"/>
</dbReference>
<protein>
    <submittedName>
        <fullName evidence="3">Putative DNA-binding protein</fullName>
    </submittedName>
</protein>
<gene>
    <name evidence="3" type="ORF">BN4615_P5197</name>
</gene>
<dbReference type="Gene3D" id="2.40.50.140">
    <property type="entry name" value="Nucleic acid-binding proteins"/>
    <property type="match status" value="1"/>
</dbReference>